<keyword evidence="7" id="KW-1185">Reference proteome</keyword>
<accession>F9S2K1</accession>
<feature type="transmembrane region" description="Helical" evidence="3">
    <location>
        <begin position="306"/>
        <end position="326"/>
    </location>
</feature>
<reference evidence="6 7" key="1">
    <citation type="journal article" date="2012" name="Int. J. Syst. Evol. Microbiol.">
        <title>Vibrio caribbeanicus sp. nov., isolated from the marine sponge Scleritoderma cyanea.</title>
        <authorList>
            <person name="Hoffmann M."/>
            <person name="Monday S.R."/>
            <person name="Allard M.W."/>
            <person name="Strain E.A."/>
            <person name="Whittaker P."/>
            <person name="Naum M."/>
            <person name="McCarthy P.J."/>
            <person name="Lopez J.V."/>
            <person name="Fischer M."/>
            <person name="Brown E.W."/>
        </authorList>
    </citation>
    <scope>NUCLEOTIDE SEQUENCE [LARGE SCALE GENOMIC DNA]</scope>
    <source>
        <strain evidence="6 7">ATCC 700023</strain>
    </source>
</reference>
<dbReference type="CDD" id="cd02883">
    <property type="entry name" value="NUDIX_Hydrolase"/>
    <property type="match status" value="1"/>
</dbReference>
<evidence type="ECO:0000256" key="3">
    <source>
        <dbReference type="SAM" id="Phobius"/>
    </source>
</evidence>
<feature type="transmembrane region" description="Helical" evidence="3">
    <location>
        <begin position="241"/>
        <end position="261"/>
    </location>
</feature>
<feature type="transmembrane region" description="Helical" evidence="3">
    <location>
        <begin position="365"/>
        <end position="385"/>
    </location>
</feature>
<evidence type="ECO:0000259" key="5">
    <source>
        <dbReference type="PROSITE" id="PS51462"/>
    </source>
</evidence>
<dbReference type="AlphaFoldDB" id="F9S2K1"/>
<keyword evidence="3" id="KW-1133">Transmembrane helix</keyword>
<keyword evidence="3" id="KW-0812">Transmembrane</keyword>
<feature type="transmembrane region" description="Helical" evidence="3">
    <location>
        <begin position="281"/>
        <end position="299"/>
    </location>
</feature>
<feature type="domain" description="Nudix hydrolase" evidence="5">
    <location>
        <begin position="27"/>
        <end position="161"/>
    </location>
</feature>
<dbReference type="RefSeq" id="WP_006712309.1">
    <property type="nucleotide sequence ID" value="NZ_AFWF01000149.1"/>
</dbReference>
<dbReference type="Pfam" id="PF00293">
    <property type="entry name" value="NUDIX"/>
    <property type="match status" value="1"/>
</dbReference>
<proteinExistence type="predicted"/>
<dbReference type="Proteomes" id="UP000004605">
    <property type="component" value="Unassembled WGS sequence"/>
</dbReference>
<evidence type="ECO:0000256" key="4">
    <source>
        <dbReference type="SAM" id="SignalP"/>
    </source>
</evidence>
<feature type="chain" id="PRO_5003393730" evidence="4">
    <location>
        <begin position="29"/>
        <end position="472"/>
    </location>
</feature>
<feature type="transmembrane region" description="Helical" evidence="3">
    <location>
        <begin position="391"/>
        <end position="409"/>
    </location>
</feature>
<evidence type="ECO:0000313" key="6">
    <source>
        <dbReference type="EMBL" id="EGU39547.1"/>
    </source>
</evidence>
<dbReference type="EMBL" id="AFWF01000149">
    <property type="protein sequence ID" value="EGU39547.1"/>
    <property type="molecule type" value="Genomic_DNA"/>
</dbReference>
<evidence type="ECO:0000256" key="2">
    <source>
        <dbReference type="ARBA" id="ARBA00022801"/>
    </source>
</evidence>
<comment type="cofactor">
    <cofactor evidence="1">
        <name>Mg(2+)</name>
        <dbReference type="ChEBI" id="CHEBI:18420"/>
    </cofactor>
</comment>
<dbReference type="PROSITE" id="PS51462">
    <property type="entry name" value="NUDIX"/>
    <property type="match status" value="1"/>
</dbReference>
<keyword evidence="4" id="KW-0732">Signal</keyword>
<dbReference type="Gene3D" id="3.90.79.10">
    <property type="entry name" value="Nucleoside Triphosphate Pyrophosphohydrolase"/>
    <property type="match status" value="1"/>
</dbReference>
<dbReference type="InterPro" id="IPR020084">
    <property type="entry name" value="NUDIX_hydrolase_CS"/>
</dbReference>
<keyword evidence="2" id="KW-0378">Hydrolase</keyword>
<name>F9S2K1_9VIBR</name>
<dbReference type="PROSITE" id="PS00893">
    <property type="entry name" value="NUDIX_BOX"/>
    <property type="match status" value="1"/>
</dbReference>
<evidence type="ECO:0000256" key="1">
    <source>
        <dbReference type="ARBA" id="ARBA00001946"/>
    </source>
</evidence>
<dbReference type="OrthoDB" id="5918940at2"/>
<feature type="transmembrane region" description="Helical" evidence="3">
    <location>
        <begin position="211"/>
        <end position="234"/>
    </location>
</feature>
<dbReference type="SUPFAM" id="SSF55811">
    <property type="entry name" value="Nudix"/>
    <property type="match status" value="1"/>
</dbReference>
<dbReference type="InterPro" id="IPR015797">
    <property type="entry name" value="NUDIX_hydrolase-like_dom_sf"/>
</dbReference>
<gene>
    <name evidence="6" type="ORF">VII00023_10459</name>
</gene>
<dbReference type="GO" id="GO:0016787">
    <property type="term" value="F:hydrolase activity"/>
    <property type="evidence" value="ECO:0007669"/>
    <property type="project" value="UniProtKB-KW"/>
</dbReference>
<feature type="transmembrane region" description="Helical" evidence="3">
    <location>
        <begin position="421"/>
        <end position="439"/>
    </location>
</feature>
<organism evidence="6 7">
    <name type="scientific">Vibrio ichthyoenteri ATCC 700023</name>
    <dbReference type="NCBI Taxonomy" id="870968"/>
    <lineage>
        <taxon>Bacteria</taxon>
        <taxon>Pseudomonadati</taxon>
        <taxon>Pseudomonadota</taxon>
        <taxon>Gammaproteobacteria</taxon>
        <taxon>Vibrionales</taxon>
        <taxon>Vibrionaceae</taxon>
        <taxon>Vibrio</taxon>
    </lineage>
</organism>
<feature type="transmembrane region" description="Helical" evidence="3">
    <location>
        <begin position="332"/>
        <end position="353"/>
    </location>
</feature>
<comment type="caution">
    <text evidence="6">The sequence shown here is derived from an EMBL/GenBank/DDBJ whole genome shotgun (WGS) entry which is preliminary data.</text>
</comment>
<dbReference type="InterPro" id="IPR000086">
    <property type="entry name" value="NUDIX_hydrolase_dom"/>
</dbReference>
<evidence type="ECO:0000313" key="7">
    <source>
        <dbReference type="Proteomes" id="UP000004605"/>
    </source>
</evidence>
<feature type="signal peptide" evidence="4">
    <location>
        <begin position="1"/>
        <end position="28"/>
    </location>
</feature>
<sequence length="472" mass="52305">MKKRSFVTYWGLFVCLVISLFHSAQVFAQPKGAVCIINADQQIVVVDEILTGKVSLPAGTVGDNEPPQLAAQREAWEETGLVVTVGKELGRNESAVFYQCVSDSDIIAFQHQSLSGGRVLPNWFAPHYGIEVSASRLIDPAALNPKDYRYPEQWALVQALFSQTESQPVSYVSNLFDAAPSYSQIELKWIVSMQSWVGNLAPTISQFVDSFLLTGLVFTSSWWLLLLLPASYAYFQRDFTLKLLFTLIVASLLVQVGQLGFAQPRPFVYLPLLEKGTGVGFSLPNLALALWAVAVTLLLKRGGLWGWNKIAIFSVAILVWLSTALVYSASAFVLDCFAGLLLGWLCAWHMTRLDKQIGKESEKLFYAKGVWLLAMGASGILLLWWQTPSLLTLAMTTTLMLIVILFAGLPERVTLASMIRLVLLLVITWIGLEALHTQLDSSNLHSLLVEVMRWPMLVLVSVGYLKIDKTKA</sequence>
<keyword evidence="3" id="KW-0472">Membrane</keyword>
<protein>
    <submittedName>
        <fullName evidence="6">MutT/nudix family protein</fullName>
    </submittedName>
</protein>
<feature type="transmembrane region" description="Helical" evidence="3">
    <location>
        <begin position="451"/>
        <end position="467"/>
    </location>
</feature>